<dbReference type="Pfam" id="PF00551">
    <property type="entry name" value="Formyl_trans_N"/>
    <property type="match status" value="1"/>
</dbReference>
<evidence type="ECO:0000313" key="12">
    <source>
        <dbReference type="Proteomes" id="UP000242733"/>
    </source>
</evidence>
<dbReference type="InterPro" id="IPR036477">
    <property type="entry name" value="Formyl_transf_N_sf"/>
</dbReference>
<dbReference type="CDD" id="cd08646">
    <property type="entry name" value="FMT_core_Met-tRNA-FMT_N"/>
    <property type="match status" value="1"/>
</dbReference>
<comment type="catalytic activity">
    <reaction evidence="7 8">
        <text>L-methionyl-tRNA(fMet) + (6R)-10-formyltetrahydrofolate = N-formyl-L-methionyl-tRNA(fMet) + (6S)-5,6,7,8-tetrahydrofolate + H(+)</text>
        <dbReference type="Rhea" id="RHEA:24380"/>
        <dbReference type="Rhea" id="RHEA-COMP:9952"/>
        <dbReference type="Rhea" id="RHEA-COMP:9953"/>
        <dbReference type="ChEBI" id="CHEBI:15378"/>
        <dbReference type="ChEBI" id="CHEBI:57453"/>
        <dbReference type="ChEBI" id="CHEBI:78530"/>
        <dbReference type="ChEBI" id="CHEBI:78844"/>
        <dbReference type="ChEBI" id="CHEBI:195366"/>
        <dbReference type="EC" id="2.1.2.9"/>
    </reaction>
</comment>
<comment type="caution">
    <text evidence="11">The sequence shown here is derived from an EMBL/GenBank/DDBJ whole genome shotgun (WGS) entry which is preliminary data.</text>
</comment>
<dbReference type="InterPro" id="IPR044135">
    <property type="entry name" value="Met-tRNA-FMT_C"/>
</dbReference>
<dbReference type="PANTHER" id="PTHR11138">
    <property type="entry name" value="METHIONYL-TRNA FORMYLTRANSFERASE"/>
    <property type="match status" value="1"/>
</dbReference>
<feature type="binding site" evidence="8">
    <location>
        <begin position="114"/>
        <end position="117"/>
    </location>
    <ligand>
        <name>(6S)-5,6,7,8-tetrahydrofolate</name>
        <dbReference type="ChEBI" id="CHEBI:57453"/>
    </ligand>
</feature>
<evidence type="ECO:0000259" key="9">
    <source>
        <dbReference type="Pfam" id="PF00551"/>
    </source>
</evidence>
<evidence type="ECO:0000313" key="11">
    <source>
        <dbReference type="EMBL" id="PIE20421.1"/>
    </source>
</evidence>
<dbReference type="InterPro" id="IPR037022">
    <property type="entry name" value="Formyl_trans_C_sf"/>
</dbReference>
<evidence type="ECO:0000256" key="8">
    <source>
        <dbReference type="HAMAP-Rule" id="MF_00182"/>
    </source>
</evidence>
<feature type="domain" description="Formyl transferase C-terminal" evidence="10">
    <location>
        <begin position="208"/>
        <end position="303"/>
    </location>
</feature>
<dbReference type="Proteomes" id="UP000242733">
    <property type="component" value="Unassembled WGS sequence"/>
</dbReference>
<evidence type="ECO:0000256" key="3">
    <source>
        <dbReference type="ARBA" id="ARBA00012261"/>
    </source>
</evidence>
<gene>
    <name evidence="8" type="primary">fmt</name>
    <name evidence="11" type="ORF">CSA61_02030</name>
</gene>
<dbReference type="InterPro" id="IPR002376">
    <property type="entry name" value="Formyl_transf_N"/>
</dbReference>
<proteinExistence type="inferred from homology"/>
<evidence type="ECO:0000256" key="6">
    <source>
        <dbReference type="ARBA" id="ARBA00022917"/>
    </source>
</evidence>
<evidence type="ECO:0000256" key="1">
    <source>
        <dbReference type="ARBA" id="ARBA00002606"/>
    </source>
</evidence>
<dbReference type="InterPro" id="IPR001555">
    <property type="entry name" value="GART_AS"/>
</dbReference>
<evidence type="ECO:0000259" key="10">
    <source>
        <dbReference type="Pfam" id="PF02911"/>
    </source>
</evidence>
<dbReference type="GO" id="GO:0004479">
    <property type="term" value="F:methionyl-tRNA formyltransferase activity"/>
    <property type="evidence" value="ECO:0007669"/>
    <property type="project" value="UniProtKB-UniRule"/>
</dbReference>
<dbReference type="InterPro" id="IPR011034">
    <property type="entry name" value="Formyl_transferase-like_C_sf"/>
</dbReference>
<dbReference type="SUPFAM" id="SSF53328">
    <property type="entry name" value="Formyltransferase"/>
    <property type="match status" value="1"/>
</dbReference>
<dbReference type="PROSITE" id="PS00373">
    <property type="entry name" value="GART"/>
    <property type="match status" value="1"/>
</dbReference>
<evidence type="ECO:0000256" key="4">
    <source>
        <dbReference type="ARBA" id="ARBA00016014"/>
    </source>
</evidence>
<name>A0A2G6JAG3_NEPCE</name>
<evidence type="ECO:0000256" key="5">
    <source>
        <dbReference type="ARBA" id="ARBA00022679"/>
    </source>
</evidence>
<protein>
    <recommendedName>
        <fullName evidence="4 8">Methionyl-tRNA formyltransferase</fullName>
        <ecNumber evidence="3 8">2.1.2.9</ecNumber>
    </recommendedName>
</protein>
<accession>A0A2G6JAG3</accession>
<reference evidence="11 12" key="1">
    <citation type="submission" date="2017-10" db="EMBL/GenBank/DDBJ databases">
        <title>Novel microbial diversity and functional potential in the marine mammal oral microbiome.</title>
        <authorList>
            <person name="Dudek N.K."/>
            <person name="Sun C.L."/>
            <person name="Burstein D."/>
            <person name="Kantor R.S."/>
            <person name="Aliaga Goltsman D.S."/>
            <person name="Bik E.M."/>
            <person name="Thomas B.C."/>
            <person name="Banfield J.F."/>
            <person name="Relman D.A."/>
        </authorList>
    </citation>
    <scope>NUCLEOTIDE SEQUENCE [LARGE SCALE GENOMIC DNA]</scope>
    <source>
        <strain evidence="11">DOLJORAL78_49_30</strain>
    </source>
</reference>
<organism evidence="11 12">
    <name type="scientific">Neptuniibacter caesariensis</name>
    <dbReference type="NCBI Taxonomy" id="207954"/>
    <lineage>
        <taxon>Bacteria</taxon>
        <taxon>Pseudomonadati</taxon>
        <taxon>Pseudomonadota</taxon>
        <taxon>Gammaproteobacteria</taxon>
        <taxon>Oceanospirillales</taxon>
        <taxon>Oceanospirillaceae</taxon>
        <taxon>Neptuniibacter</taxon>
    </lineage>
</organism>
<dbReference type="FunFam" id="3.40.50.170:FF:000003">
    <property type="entry name" value="Methionyl-tRNA formyltransferase"/>
    <property type="match status" value="1"/>
</dbReference>
<dbReference type="AlphaFoldDB" id="A0A2G6JAG3"/>
<dbReference type="NCBIfam" id="TIGR00460">
    <property type="entry name" value="fmt"/>
    <property type="match status" value="1"/>
</dbReference>
<sequence>MPTQPLRIVFAGTPDFAAKSLQALLQTEHHVIAVYTQPDKKGKRKNQLAPRPVKDLAVVHEIPVFQPHRLKDENEQLALTNLEADIMVVVAYGMLLPKAVLDIPRLGCINVHGSILPRWRGAAPIERAMLAGDTETGVTIMQMDEGLDTGDMLYKVSTPISQTDTAASLFDRLAVIGSEALVATLTQLQNGTATPEKQDEALATYATKLHKEEGEINWSEPASHIDLQVRTLSPRVAVTFKLGDEIVKLLGCERVEQSGKPGQILPSDKKSIVVACREGAIKITQLQLPGKKAMDAASVLNSKREQFSPGVTLG</sequence>
<feature type="domain" description="Formyl transferase N-terminal" evidence="9">
    <location>
        <begin position="7"/>
        <end position="184"/>
    </location>
</feature>
<dbReference type="GO" id="GO:0005829">
    <property type="term" value="C:cytosol"/>
    <property type="evidence" value="ECO:0007669"/>
    <property type="project" value="TreeGrafter"/>
</dbReference>
<dbReference type="SUPFAM" id="SSF50486">
    <property type="entry name" value="FMT C-terminal domain-like"/>
    <property type="match status" value="1"/>
</dbReference>
<dbReference type="HAMAP" id="MF_00182">
    <property type="entry name" value="Formyl_trans"/>
    <property type="match status" value="1"/>
</dbReference>
<dbReference type="FunFam" id="3.40.50.12230:FF:000001">
    <property type="entry name" value="Methionyl-tRNA formyltransferase"/>
    <property type="match status" value="1"/>
</dbReference>
<dbReference type="Gene3D" id="3.40.50.170">
    <property type="entry name" value="Formyl transferase, N-terminal domain"/>
    <property type="match status" value="1"/>
</dbReference>
<dbReference type="EMBL" id="PDSG01000007">
    <property type="protein sequence ID" value="PIE20421.1"/>
    <property type="molecule type" value="Genomic_DNA"/>
</dbReference>
<dbReference type="EC" id="2.1.2.9" evidence="3 8"/>
<dbReference type="InterPro" id="IPR041711">
    <property type="entry name" value="Met-tRNA-FMT_N"/>
</dbReference>
<dbReference type="InterPro" id="IPR005794">
    <property type="entry name" value="Fmt"/>
</dbReference>
<keyword evidence="5 8" id="KW-0808">Transferase</keyword>
<dbReference type="PANTHER" id="PTHR11138:SF5">
    <property type="entry name" value="METHIONYL-TRNA FORMYLTRANSFERASE, MITOCHONDRIAL"/>
    <property type="match status" value="1"/>
</dbReference>
<dbReference type="CDD" id="cd08704">
    <property type="entry name" value="Met_tRNA_FMT_C"/>
    <property type="match status" value="1"/>
</dbReference>
<dbReference type="Gene3D" id="3.10.25.10">
    <property type="entry name" value="Formyl transferase, C-terminal domain"/>
    <property type="match status" value="1"/>
</dbReference>
<keyword evidence="6 8" id="KW-0648">Protein biosynthesis</keyword>
<evidence type="ECO:0000256" key="2">
    <source>
        <dbReference type="ARBA" id="ARBA00010699"/>
    </source>
</evidence>
<dbReference type="Pfam" id="PF02911">
    <property type="entry name" value="Formyl_trans_C"/>
    <property type="match status" value="1"/>
</dbReference>
<comment type="similarity">
    <text evidence="2 8">Belongs to the Fmt family.</text>
</comment>
<evidence type="ECO:0000256" key="7">
    <source>
        <dbReference type="ARBA" id="ARBA00048558"/>
    </source>
</evidence>
<comment type="function">
    <text evidence="1 8">Attaches a formyl group to the free amino group of methionyl-tRNA(fMet). The formyl group appears to play a dual role in the initiator identity of N-formylmethionyl-tRNA by promoting its recognition by IF2 and preventing the misappropriation of this tRNA by the elongation apparatus.</text>
</comment>
<dbReference type="InterPro" id="IPR005793">
    <property type="entry name" value="Formyl_trans_C"/>
</dbReference>